<dbReference type="AlphaFoldDB" id="A0A6I4IQ59"/>
<keyword evidence="1" id="KW-1133">Transmembrane helix</keyword>
<reference evidence="2 3" key="1">
    <citation type="submission" date="2019-12" db="EMBL/GenBank/DDBJ databases">
        <title>Mucilaginibacter sp. HME9299 genome sequencing and assembly.</title>
        <authorList>
            <person name="Kang H."/>
            <person name="Kim H."/>
            <person name="Joh K."/>
        </authorList>
    </citation>
    <scope>NUCLEOTIDE SEQUENCE [LARGE SCALE GENOMIC DNA]</scope>
    <source>
        <strain evidence="2 3">HME9299</strain>
    </source>
</reference>
<evidence type="ECO:0000256" key="1">
    <source>
        <dbReference type="SAM" id="Phobius"/>
    </source>
</evidence>
<feature type="transmembrane region" description="Helical" evidence="1">
    <location>
        <begin position="7"/>
        <end position="27"/>
    </location>
</feature>
<comment type="caution">
    <text evidence="2">The sequence shown here is derived from an EMBL/GenBank/DDBJ whole genome shotgun (WGS) entry which is preliminary data.</text>
</comment>
<organism evidence="2 3">
    <name type="scientific">Mucilaginibacter aquatilis</name>
    <dbReference type="NCBI Taxonomy" id="1517760"/>
    <lineage>
        <taxon>Bacteria</taxon>
        <taxon>Pseudomonadati</taxon>
        <taxon>Bacteroidota</taxon>
        <taxon>Sphingobacteriia</taxon>
        <taxon>Sphingobacteriales</taxon>
        <taxon>Sphingobacteriaceae</taxon>
        <taxon>Mucilaginibacter</taxon>
    </lineage>
</organism>
<proteinExistence type="predicted"/>
<dbReference type="OrthoDB" id="795346at2"/>
<keyword evidence="3" id="KW-1185">Reference proteome</keyword>
<name>A0A6I4IQ59_9SPHI</name>
<gene>
    <name evidence="2" type="ORF">GO816_08520</name>
</gene>
<dbReference type="RefSeq" id="WP_157541219.1">
    <property type="nucleotide sequence ID" value="NZ_WQLA01000003.1"/>
</dbReference>
<evidence type="ECO:0000313" key="2">
    <source>
        <dbReference type="EMBL" id="MVN91163.1"/>
    </source>
</evidence>
<dbReference type="EMBL" id="WQLA01000003">
    <property type="protein sequence ID" value="MVN91163.1"/>
    <property type="molecule type" value="Genomic_DNA"/>
</dbReference>
<keyword evidence="1" id="KW-0472">Membrane</keyword>
<evidence type="ECO:0000313" key="3">
    <source>
        <dbReference type="Proteomes" id="UP000434850"/>
    </source>
</evidence>
<sequence>MTDKTRKIFFGITIVVPILLYCGYYYGMMVKNAPYRFTDFQYFRLEYGLNDSLVNKYNSKTGNYQYETTGGHVKQLNMKLSKDNLLYLHRKAADLGFWNFPEQEKGDSKKPAPKYLIEFVYKEKSKKVYFDQNYDGDPSLKDANMRLIKEIQKVLDEREENLVK</sequence>
<accession>A0A6I4IQ59</accession>
<protein>
    <submittedName>
        <fullName evidence="2">Uncharacterized protein</fullName>
    </submittedName>
</protein>
<keyword evidence="1" id="KW-0812">Transmembrane</keyword>
<dbReference type="Proteomes" id="UP000434850">
    <property type="component" value="Unassembled WGS sequence"/>
</dbReference>